<proteinExistence type="predicted"/>
<evidence type="ECO:0008006" key="2">
    <source>
        <dbReference type="Google" id="ProtNLM"/>
    </source>
</evidence>
<name>A0A8S5M7Q8_9CAUD</name>
<protein>
    <recommendedName>
        <fullName evidence="2">Phage protein, HK97 gp10 family</fullName>
    </recommendedName>
</protein>
<dbReference type="EMBL" id="BK014841">
    <property type="protein sequence ID" value="DAD78270.1"/>
    <property type="molecule type" value="Genomic_DNA"/>
</dbReference>
<evidence type="ECO:0000313" key="1">
    <source>
        <dbReference type="EMBL" id="DAD78270.1"/>
    </source>
</evidence>
<sequence length="156" mass="17669">MAKIEFNDFDEYLDKLQKLEKDDVVPIMKMSLYEGAGVVVDGIRSEIQSLHTSNHASQGPMDYEKKALEKGLGISDMESKGDDINVKVGFAGYSNHKTKKYSKGVPVPLIARSILRGTSFRPKNDFVGRAVRKYRKKSVETMDSKMNELFKKEMNK</sequence>
<reference evidence="1" key="1">
    <citation type="journal article" date="2021" name="Proc. Natl. Acad. Sci. U.S.A.">
        <title>A Catalog of Tens of Thousands of Viruses from Human Metagenomes Reveals Hidden Associations with Chronic Diseases.</title>
        <authorList>
            <person name="Tisza M.J."/>
            <person name="Buck C.B."/>
        </authorList>
    </citation>
    <scope>NUCLEOTIDE SEQUENCE</scope>
    <source>
        <strain evidence="1">CtzVd36</strain>
    </source>
</reference>
<organism evidence="1">
    <name type="scientific">Siphoviridae sp. ctzVd36</name>
    <dbReference type="NCBI Taxonomy" id="2826530"/>
    <lineage>
        <taxon>Viruses</taxon>
        <taxon>Duplodnaviria</taxon>
        <taxon>Heunggongvirae</taxon>
        <taxon>Uroviricota</taxon>
        <taxon>Caudoviricetes</taxon>
    </lineage>
</organism>
<accession>A0A8S5M7Q8</accession>